<dbReference type="EMBL" id="JAPWTK010001274">
    <property type="protein sequence ID" value="KAJ8933191.1"/>
    <property type="molecule type" value="Genomic_DNA"/>
</dbReference>
<reference evidence="1" key="1">
    <citation type="journal article" date="2023" name="Insect Mol. Biol.">
        <title>Genome sequencing provides insights into the evolution of gene families encoding plant cell wall-degrading enzymes in longhorned beetles.</title>
        <authorList>
            <person name="Shin N.R."/>
            <person name="Okamura Y."/>
            <person name="Kirsch R."/>
            <person name="Pauchet Y."/>
        </authorList>
    </citation>
    <scope>NUCLEOTIDE SEQUENCE</scope>
    <source>
        <strain evidence="1">AMC_N1</strain>
    </source>
</reference>
<protein>
    <submittedName>
        <fullName evidence="1">Uncharacterized protein</fullName>
    </submittedName>
</protein>
<name>A0AAV8X5E6_9CUCU</name>
<comment type="caution">
    <text evidence="1">The sequence shown here is derived from an EMBL/GenBank/DDBJ whole genome shotgun (WGS) entry which is preliminary data.</text>
</comment>
<evidence type="ECO:0000313" key="1">
    <source>
        <dbReference type="EMBL" id="KAJ8933191.1"/>
    </source>
</evidence>
<dbReference type="Proteomes" id="UP001162162">
    <property type="component" value="Unassembled WGS sequence"/>
</dbReference>
<keyword evidence="2" id="KW-1185">Reference proteome</keyword>
<proteinExistence type="predicted"/>
<accession>A0AAV8X5E6</accession>
<evidence type="ECO:0000313" key="2">
    <source>
        <dbReference type="Proteomes" id="UP001162162"/>
    </source>
</evidence>
<organism evidence="1 2">
    <name type="scientific">Aromia moschata</name>
    <dbReference type="NCBI Taxonomy" id="1265417"/>
    <lineage>
        <taxon>Eukaryota</taxon>
        <taxon>Metazoa</taxon>
        <taxon>Ecdysozoa</taxon>
        <taxon>Arthropoda</taxon>
        <taxon>Hexapoda</taxon>
        <taxon>Insecta</taxon>
        <taxon>Pterygota</taxon>
        <taxon>Neoptera</taxon>
        <taxon>Endopterygota</taxon>
        <taxon>Coleoptera</taxon>
        <taxon>Polyphaga</taxon>
        <taxon>Cucujiformia</taxon>
        <taxon>Chrysomeloidea</taxon>
        <taxon>Cerambycidae</taxon>
        <taxon>Cerambycinae</taxon>
        <taxon>Callichromatini</taxon>
        <taxon>Aromia</taxon>
    </lineage>
</organism>
<sequence length="62" mass="7274">MPLSEYNSLLKIKNYSASDGSMCFGRAANMKKTRLFRKVDLVEFNWVTIYYDISRLFSVKIL</sequence>
<dbReference type="AlphaFoldDB" id="A0AAV8X5E6"/>
<gene>
    <name evidence="1" type="ORF">NQ318_022685</name>
</gene>